<reference evidence="6 7" key="1">
    <citation type="submission" date="2024-01" db="EMBL/GenBank/DDBJ databases">
        <title>Draft genome sequence of Gordonia sp. PKS22-38.</title>
        <authorList>
            <person name="Suphannarot A."/>
            <person name="Mingma R."/>
        </authorList>
    </citation>
    <scope>NUCLEOTIDE SEQUENCE [LARGE SCALE GENOMIC DNA]</scope>
    <source>
        <strain evidence="6 7">PKS22-38</strain>
    </source>
</reference>
<dbReference type="InterPro" id="IPR006059">
    <property type="entry name" value="SBP"/>
</dbReference>
<dbReference type="EMBL" id="JAZDUE010000007">
    <property type="protein sequence ID" value="MEE4023357.1"/>
    <property type="molecule type" value="Genomic_DNA"/>
</dbReference>
<evidence type="ECO:0000256" key="4">
    <source>
        <dbReference type="ARBA" id="ARBA00022729"/>
    </source>
</evidence>
<evidence type="ECO:0000313" key="6">
    <source>
        <dbReference type="EMBL" id="MEE4023357.1"/>
    </source>
</evidence>
<name>A0ABU7MSR0_9ACTN</name>
<evidence type="ECO:0000256" key="5">
    <source>
        <dbReference type="SAM" id="SignalP"/>
    </source>
</evidence>
<feature type="chain" id="PRO_5045765872" evidence="5">
    <location>
        <begin position="24"/>
        <end position="467"/>
    </location>
</feature>
<sequence length="467" mass="50242">MRAITMTRIGRLAGALASASVVALSTACGIGGGDGDPNTIDYWLWDSAQQPAYQKCAEEFETRNPGLTIEFTQYGWADYWSKLTAGFIADTGPDVFTDHLSKYAQFVELDVLYPLDELAATEDIQDSDYMAGLAELWKGQDGHRYGAPKDWDTVGYFYNRTMTRQAGITDEQLRTMTWNPQDGGTFEKIIAHLSVDANGIRGDEPGFDPNNVKTYGLAGSDSGFGGFGQTQWSPYTGSIGWQYTNQNPWGDQFNFDDPRFQRTVDWYFGLAEKGYMAPYSVAGNPSAAFGGDKQLSSGTAAMALNGDWMISTYTTLTDADGNAMDVAVAPTPIGPTGQRASMFNGLADSVSKQAENPEAAAKWVAFLAGDECQRIVGESAVVFPARPAGTAAALAAHAAAGFDVSAFTDHTKDGTTFLFPVTYNAADITAYLRPALDSIYLGEHDASVLTATNGQINSLLELTTSSK</sequence>
<dbReference type="CDD" id="cd13585">
    <property type="entry name" value="PBP2_TMBP_like"/>
    <property type="match status" value="1"/>
</dbReference>
<comment type="subcellular location">
    <subcellularLocation>
        <location evidence="1">Cell envelope</location>
    </subcellularLocation>
</comment>
<dbReference type="PANTHER" id="PTHR43649:SF31">
    <property type="entry name" value="SN-GLYCEROL-3-PHOSPHATE-BINDING PERIPLASMIC PROTEIN UGPB"/>
    <property type="match status" value="1"/>
</dbReference>
<dbReference type="PANTHER" id="PTHR43649">
    <property type="entry name" value="ARABINOSE-BINDING PROTEIN-RELATED"/>
    <property type="match status" value="1"/>
</dbReference>
<accession>A0ABU7MSR0</accession>
<dbReference type="RefSeq" id="WP_330504646.1">
    <property type="nucleotide sequence ID" value="NZ_JAZDUE010000007.1"/>
</dbReference>
<evidence type="ECO:0000313" key="7">
    <source>
        <dbReference type="Proteomes" id="UP001335729"/>
    </source>
</evidence>
<evidence type="ECO:0000256" key="3">
    <source>
        <dbReference type="ARBA" id="ARBA00022448"/>
    </source>
</evidence>
<protein>
    <submittedName>
        <fullName evidence="6">Sugar ABC transporter substrate-binding protein</fullName>
    </submittedName>
</protein>
<evidence type="ECO:0000256" key="2">
    <source>
        <dbReference type="ARBA" id="ARBA00008520"/>
    </source>
</evidence>
<feature type="signal peptide" evidence="5">
    <location>
        <begin position="1"/>
        <end position="23"/>
    </location>
</feature>
<evidence type="ECO:0000256" key="1">
    <source>
        <dbReference type="ARBA" id="ARBA00004196"/>
    </source>
</evidence>
<dbReference type="Proteomes" id="UP001335729">
    <property type="component" value="Unassembled WGS sequence"/>
</dbReference>
<keyword evidence="7" id="KW-1185">Reference proteome</keyword>
<dbReference type="SUPFAM" id="SSF53850">
    <property type="entry name" value="Periplasmic binding protein-like II"/>
    <property type="match status" value="1"/>
</dbReference>
<dbReference type="InterPro" id="IPR050490">
    <property type="entry name" value="Bact_solute-bd_prot1"/>
</dbReference>
<keyword evidence="3" id="KW-0813">Transport</keyword>
<organism evidence="6 7">
    <name type="scientific">Gordonia prachuapensis</name>
    <dbReference type="NCBI Taxonomy" id="3115651"/>
    <lineage>
        <taxon>Bacteria</taxon>
        <taxon>Bacillati</taxon>
        <taxon>Actinomycetota</taxon>
        <taxon>Actinomycetes</taxon>
        <taxon>Mycobacteriales</taxon>
        <taxon>Gordoniaceae</taxon>
        <taxon>Gordonia</taxon>
    </lineage>
</organism>
<comment type="similarity">
    <text evidence="2">Belongs to the bacterial solute-binding protein 1 family.</text>
</comment>
<dbReference type="Pfam" id="PF13416">
    <property type="entry name" value="SBP_bac_8"/>
    <property type="match status" value="1"/>
</dbReference>
<proteinExistence type="inferred from homology"/>
<dbReference type="Gene3D" id="3.40.190.10">
    <property type="entry name" value="Periplasmic binding protein-like II"/>
    <property type="match status" value="1"/>
</dbReference>
<dbReference type="PROSITE" id="PS51257">
    <property type="entry name" value="PROKAR_LIPOPROTEIN"/>
    <property type="match status" value="1"/>
</dbReference>
<keyword evidence="4 5" id="KW-0732">Signal</keyword>
<comment type="caution">
    <text evidence="6">The sequence shown here is derived from an EMBL/GenBank/DDBJ whole genome shotgun (WGS) entry which is preliminary data.</text>
</comment>
<gene>
    <name evidence="6" type="ORF">V1Y59_09740</name>
</gene>